<accession>A0A6J6ZU76</accession>
<dbReference type="AlphaFoldDB" id="A0A6J6ZU76"/>
<dbReference type="SUPFAM" id="SSF89562">
    <property type="entry name" value="RraA-like"/>
    <property type="match status" value="1"/>
</dbReference>
<organism evidence="1">
    <name type="scientific">freshwater metagenome</name>
    <dbReference type="NCBI Taxonomy" id="449393"/>
    <lineage>
        <taxon>unclassified sequences</taxon>
        <taxon>metagenomes</taxon>
        <taxon>ecological metagenomes</taxon>
    </lineage>
</organism>
<evidence type="ECO:0000313" key="2">
    <source>
        <dbReference type="EMBL" id="CAB5000345.1"/>
    </source>
</evidence>
<dbReference type="InterPro" id="IPR036704">
    <property type="entry name" value="RraA/RraA-like_sf"/>
</dbReference>
<evidence type="ECO:0000313" key="1">
    <source>
        <dbReference type="EMBL" id="CAB4824026.1"/>
    </source>
</evidence>
<proteinExistence type="predicted"/>
<gene>
    <name evidence="1" type="ORF">UFOPK3124_01201</name>
    <name evidence="2" type="ORF">UFOPK4049_00392</name>
</gene>
<reference evidence="1" key="1">
    <citation type="submission" date="2020-05" db="EMBL/GenBank/DDBJ databases">
        <authorList>
            <person name="Chiriac C."/>
            <person name="Salcher M."/>
            <person name="Ghai R."/>
            <person name="Kavagutti S V."/>
        </authorList>
    </citation>
    <scope>NUCLEOTIDE SEQUENCE</scope>
</reference>
<name>A0A6J6ZU76_9ZZZZ</name>
<dbReference type="PANTHER" id="PTHR33254:SF4">
    <property type="entry name" value="4-HYDROXY-4-METHYL-2-OXOGLUTARATE ALDOLASE 3-RELATED"/>
    <property type="match status" value="1"/>
</dbReference>
<dbReference type="InterPro" id="IPR005493">
    <property type="entry name" value="RraA/RraA-like"/>
</dbReference>
<protein>
    <submittedName>
        <fullName evidence="1">Unannotated protein</fullName>
    </submittedName>
</protein>
<dbReference type="CDD" id="cd16841">
    <property type="entry name" value="RraA_family"/>
    <property type="match status" value="1"/>
</dbReference>
<dbReference type="GO" id="GO:0047443">
    <property type="term" value="F:4-hydroxy-4-methyl-2-oxoglutarate aldolase activity"/>
    <property type="evidence" value="ECO:0007669"/>
    <property type="project" value="TreeGrafter"/>
</dbReference>
<sequence length="217" mass="23517">MATNELFARIKSELHTPVLGDILDEMGRHVQFLPPEIKAIVPDTIVVGRAMPVLIADIYGHSGKGFGRLMEAIDALEEGEIYFARNSRNLCAAWGEIMASTAIRNGAVGAVIDGHHRDTRQVKALNFPTFSRGAYGQDAKDRATVLDFRLTVEVGGVIVHPGDLVVGDNDGVIVVPQDVEAEVLERAFNKVSKENLVLKAIQDGMSAVTAYDTFGVF</sequence>
<dbReference type="PANTHER" id="PTHR33254">
    <property type="entry name" value="4-HYDROXY-4-METHYL-2-OXOGLUTARATE ALDOLASE 3-RELATED"/>
    <property type="match status" value="1"/>
</dbReference>
<dbReference type="EMBL" id="CAFBPB010000035">
    <property type="protein sequence ID" value="CAB5000345.1"/>
    <property type="molecule type" value="Genomic_DNA"/>
</dbReference>
<dbReference type="Pfam" id="PF03737">
    <property type="entry name" value="RraA-like"/>
    <property type="match status" value="1"/>
</dbReference>
<dbReference type="Gene3D" id="3.50.30.40">
    <property type="entry name" value="Ribonuclease E inhibitor RraA/RraA-like"/>
    <property type="match status" value="1"/>
</dbReference>
<dbReference type="GO" id="GO:0008948">
    <property type="term" value="F:oxaloacetate decarboxylase activity"/>
    <property type="evidence" value="ECO:0007669"/>
    <property type="project" value="TreeGrafter"/>
</dbReference>
<dbReference type="EMBL" id="CAFAAY010000136">
    <property type="protein sequence ID" value="CAB4824026.1"/>
    <property type="molecule type" value="Genomic_DNA"/>
</dbReference>